<keyword evidence="7" id="KW-0206">Cytoskeleton</keyword>
<dbReference type="PANTHER" id="PTHR14885">
    <property type="entry name" value="CILIA- AND FLAGELLA-ASSOCIATED PROTEIN 43-RELATED"/>
    <property type="match status" value="1"/>
</dbReference>
<dbReference type="EMBL" id="CAJPWZ010000365">
    <property type="protein sequence ID" value="CAG2191558.1"/>
    <property type="molecule type" value="Genomic_DNA"/>
</dbReference>
<dbReference type="AlphaFoldDB" id="A0A8S3Q552"/>
<evidence type="ECO:0000256" key="5">
    <source>
        <dbReference type="ARBA" id="ARBA00022737"/>
    </source>
</evidence>
<evidence type="ECO:0000256" key="7">
    <source>
        <dbReference type="ARBA" id="ARBA00023212"/>
    </source>
</evidence>
<dbReference type="OrthoDB" id="1935234at2759"/>
<dbReference type="Proteomes" id="UP000683360">
    <property type="component" value="Unassembled WGS sequence"/>
</dbReference>
<proteinExistence type="predicted"/>
<evidence type="ECO:0000256" key="2">
    <source>
        <dbReference type="ARBA" id="ARBA00004245"/>
    </source>
</evidence>
<keyword evidence="4" id="KW-0853">WD repeat</keyword>
<accession>A0A8S3Q552</accession>
<evidence type="ECO:0000313" key="12">
    <source>
        <dbReference type="Proteomes" id="UP000683360"/>
    </source>
</evidence>
<evidence type="ECO:0000256" key="4">
    <source>
        <dbReference type="ARBA" id="ARBA00022574"/>
    </source>
</evidence>
<dbReference type="GO" id="GO:0005929">
    <property type="term" value="C:cilium"/>
    <property type="evidence" value="ECO:0007669"/>
    <property type="project" value="UniProtKB-SubCell"/>
</dbReference>
<comment type="subcellular location">
    <subcellularLocation>
        <location evidence="1">Cell projection</location>
        <location evidence="1">Cilium</location>
    </subcellularLocation>
    <subcellularLocation>
        <location evidence="2">Cytoplasm</location>
        <location evidence="2">Cytoskeleton</location>
    </subcellularLocation>
</comment>
<keyword evidence="5" id="KW-0677">Repeat</keyword>
<dbReference type="InterPro" id="IPR042567">
    <property type="entry name" value="SPIN/Ssty_sf"/>
</dbReference>
<dbReference type="GO" id="GO:0005856">
    <property type="term" value="C:cytoskeleton"/>
    <property type="evidence" value="ECO:0007669"/>
    <property type="project" value="UniProtKB-SubCell"/>
</dbReference>
<dbReference type="SMR" id="A0A8S3Q552"/>
<sequence>MEQKKSNMGNRRKGRTKVQRSISSGDVQHHHRTDNYRSLGKVNFNSGTNRSGTLKYVCQSRRTKTLSLWESLVYSGEKVGAPTLPGGYSIPGESGTPRLESATVLRTNVGPERIFSQLDSLIRVMSRTTTNAMEGITMWTQNHTANWLGSLDEAHREQRKKTSSASSKWSGKRKELVKRKKGRDPRQTVSKKKGQKTQGGTRSSRVVPNTPAPVKPEDLIGKRVQHLIEEFDGSSRWYYGIITGLKVRHGKYMYSLVYNGETETFSFPLLDDMEKDWLRIVPLDPAFLVGTITGHDADKGLSTIAYDFEDSDDDDDDDANNSNVFEEPVVADYQNGEPSQSAEIMINCIRDTASFCENPGGQETVIEGSEEEKSLSDARRLHLGLWGTRNRRVVIFSSLKGTTYKNPPKRKHRQPVLTHRESCFLVAFVTLHRDLQSSENEWPAMNTENVYWTKAMTTSTNTFFSDCNGANDYAASANKPREVSSPALSIASTVSEISIWSIKGRSYISDGKHAESGTAEGLQVTLFEELVLLKEFEKREDVLAEKVTNKAQEKIDMQNKVDKLQLLNKILFARLFEITNKIEMKKKEIEKMGEKDRALQAQFSVLLGDKNQWAEYLTKVYKKKIKRAKKKVSEDDESEESCDQTLYDNTCAMREKRLDIEEALVEEKKNNETLKKELESMNKKLKVIINALKTAQNDLEAFQLEKQQEVERVGRGCYTQTPPDTVYDKCCITTGLVTDISV</sequence>
<reference evidence="11" key="1">
    <citation type="submission" date="2021-03" db="EMBL/GenBank/DDBJ databases">
        <authorList>
            <person name="Bekaert M."/>
        </authorList>
    </citation>
    <scope>NUCLEOTIDE SEQUENCE</scope>
</reference>
<feature type="compositionally biased region" description="Basic residues" evidence="10">
    <location>
        <begin position="175"/>
        <end position="195"/>
    </location>
</feature>
<evidence type="ECO:0000313" key="11">
    <source>
        <dbReference type="EMBL" id="CAG2191558.1"/>
    </source>
</evidence>
<evidence type="ECO:0000256" key="1">
    <source>
        <dbReference type="ARBA" id="ARBA00004138"/>
    </source>
</evidence>
<keyword evidence="8" id="KW-0966">Cell projection</keyword>
<comment type="caution">
    <text evidence="11">The sequence shown here is derived from an EMBL/GenBank/DDBJ whole genome shotgun (WGS) entry which is preliminary data.</text>
</comment>
<feature type="region of interest" description="Disordered" evidence="10">
    <location>
        <begin position="1"/>
        <end position="44"/>
    </location>
</feature>
<dbReference type="PANTHER" id="PTHR14885:SF3">
    <property type="entry name" value="CILIA- AND FLAGELLA-ASSOCIATED PROTEIN 44"/>
    <property type="match status" value="1"/>
</dbReference>
<keyword evidence="3" id="KW-0963">Cytoplasm</keyword>
<evidence type="ECO:0000256" key="10">
    <source>
        <dbReference type="SAM" id="MobiDB-lite"/>
    </source>
</evidence>
<evidence type="ECO:0000256" key="3">
    <source>
        <dbReference type="ARBA" id="ARBA00022490"/>
    </source>
</evidence>
<keyword evidence="12" id="KW-1185">Reference proteome</keyword>
<dbReference type="Gene3D" id="2.80.10.70">
    <property type="entry name" value="Spindlin/Ssty"/>
    <property type="match status" value="1"/>
</dbReference>
<protein>
    <submittedName>
        <fullName evidence="11">CFAP44</fullName>
    </submittedName>
</protein>
<organism evidence="11 12">
    <name type="scientific">Mytilus edulis</name>
    <name type="common">Blue mussel</name>
    <dbReference type="NCBI Taxonomy" id="6550"/>
    <lineage>
        <taxon>Eukaryota</taxon>
        <taxon>Metazoa</taxon>
        <taxon>Spiralia</taxon>
        <taxon>Lophotrochozoa</taxon>
        <taxon>Mollusca</taxon>
        <taxon>Bivalvia</taxon>
        <taxon>Autobranchia</taxon>
        <taxon>Pteriomorphia</taxon>
        <taxon>Mytilida</taxon>
        <taxon>Mytiloidea</taxon>
        <taxon>Mytilidae</taxon>
        <taxon>Mytilinae</taxon>
        <taxon>Mytilus</taxon>
    </lineage>
</organism>
<evidence type="ECO:0000256" key="8">
    <source>
        <dbReference type="ARBA" id="ARBA00023273"/>
    </source>
</evidence>
<gene>
    <name evidence="11" type="ORF">MEDL_6763</name>
</gene>
<keyword evidence="6 9" id="KW-0175">Coiled coil</keyword>
<feature type="region of interest" description="Disordered" evidence="10">
    <location>
        <begin position="153"/>
        <end position="217"/>
    </location>
</feature>
<evidence type="ECO:0000256" key="9">
    <source>
        <dbReference type="SAM" id="Coils"/>
    </source>
</evidence>
<evidence type="ECO:0000256" key="6">
    <source>
        <dbReference type="ARBA" id="ARBA00023054"/>
    </source>
</evidence>
<feature type="coiled-coil region" evidence="9">
    <location>
        <begin position="657"/>
        <end position="712"/>
    </location>
</feature>
<name>A0A8S3Q552_MYTED</name>